<dbReference type="OrthoDB" id="2885854at2759"/>
<proteinExistence type="predicted"/>
<evidence type="ECO:0000313" key="2">
    <source>
        <dbReference type="Proteomes" id="UP000298327"/>
    </source>
</evidence>
<accession>A0A4Y9Y045</accession>
<gene>
    <name evidence="1" type="ORF">EVG20_g9218</name>
</gene>
<evidence type="ECO:0000313" key="1">
    <source>
        <dbReference type="EMBL" id="TFY55710.1"/>
    </source>
</evidence>
<dbReference type="AlphaFoldDB" id="A0A4Y9Y045"/>
<name>A0A4Y9Y045_9AGAM</name>
<dbReference type="Proteomes" id="UP000298327">
    <property type="component" value="Unassembled WGS sequence"/>
</dbReference>
<keyword evidence="2" id="KW-1185">Reference proteome</keyword>
<protein>
    <submittedName>
        <fullName evidence="1">Uncharacterized protein</fullName>
    </submittedName>
</protein>
<dbReference type="EMBL" id="SEOQ01000891">
    <property type="protein sequence ID" value="TFY55710.1"/>
    <property type="molecule type" value="Genomic_DNA"/>
</dbReference>
<sequence length="128" mass="13787">MSRPNFPIAVTSPVSFSSSHPAATEWNPQPNASLLFAMGATWDTLDQYWEVFNARWEARIQNPPPVLAVFPAAAGSFIPSLDDNGQMLHQLAFVTPAGMSTLKVASVTKVSVSPTAPKPRFCPGCTLQ</sequence>
<organism evidence="1 2">
    <name type="scientific">Dentipellis fragilis</name>
    <dbReference type="NCBI Taxonomy" id="205917"/>
    <lineage>
        <taxon>Eukaryota</taxon>
        <taxon>Fungi</taxon>
        <taxon>Dikarya</taxon>
        <taxon>Basidiomycota</taxon>
        <taxon>Agaricomycotina</taxon>
        <taxon>Agaricomycetes</taxon>
        <taxon>Russulales</taxon>
        <taxon>Hericiaceae</taxon>
        <taxon>Dentipellis</taxon>
    </lineage>
</organism>
<comment type="caution">
    <text evidence="1">The sequence shown here is derived from an EMBL/GenBank/DDBJ whole genome shotgun (WGS) entry which is preliminary data.</text>
</comment>
<reference evidence="1 2" key="1">
    <citation type="submission" date="2019-02" db="EMBL/GenBank/DDBJ databases">
        <title>Genome sequencing of the rare red list fungi Dentipellis fragilis.</title>
        <authorList>
            <person name="Buettner E."/>
            <person name="Kellner H."/>
        </authorList>
    </citation>
    <scope>NUCLEOTIDE SEQUENCE [LARGE SCALE GENOMIC DNA]</scope>
    <source>
        <strain evidence="1 2">DSM 105465</strain>
    </source>
</reference>